<organism evidence="1 2">
    <name type="scientific">Eumeta variegata</name>
    <name type="common">Bagworm moth</name>
    <name type="synonym">Eumeta japonica</name>
    <dbReference type="NCBI Taxonomy" id="151549"/>
    <lineage>
        <taxon>Eukaryota</taxon>
        <taxon>Metazoa</taxon>
        <taxon>Ecdysozoa</taxon>
        <taxon>Arthropoda</taxon>
        <taxon>Hexapoda</taxon>
        <taxon>Insecta</taxon>
        <taxon>Pterygota</taxon>
        <taxon>Neoptera</taxon>
        <taxon>Endopterygota</taxon>
        <taxon>Lepidoptera</taxon>
        <taxon>Glossata</taxon>
        <taxon>Ditrysia</taxon>
        <taxon>Tineoidea</taxon>
        <taxon>Psychidae</taxon>
        <taxon>Oiketicinae</taxon>
        <taxon>Eumeta</taxon>
    </lineage>
</organism>
<evidence type="ECO:0000313" key="1">
    <source>
        <dbReference type="EMBL" id="GBP57905.1"/>
    </source>
</evidence>
<evidence type="ECO:0000313" key="2">
    <source>
        <dbReference type="Proteomes" id="UP000299102"/>
    </source>
</evidence>
<keyword evidence="2" id="KW-1185">Reference proteome</keyword>
<name>A0A4C1X6P1_EUMVA</name>
<comment type="caution">
    <text evidence="1">The sequence shown here is derived from an EMBL/GenBank/DDBJ whole genome shotgun (WGS) entry which is preliminary data.</text>
</comment>
<dbReference type="AlphaFoldDB" id="A0A4C1X6P1"/>
<reference evidence="1 2" key="1">
    <citation type="journal article" date="2019" name="Commun. Biol.">
        <title>The bagworm genome reveals a unique fibroin gene that provides high tensile strength.</title>
        <authorList>
            <person name="Kono N."/>
            <person name="Nakamura H."/>
            <person name="Ohtoshi R."/>
            <person name="Tomita M."/>
            <person name="Numata K."/>
            <person name="Arakawa K."/>
        </authorList>
    </citation>
    <scope>NUCLEOTIDE SEQUENCE [LARGE SCALE GENOMIC DNA]</scope>
</reference>
<gene>
    <name evidence="1" type="ORF">EVAR_37459_1</name>
</gene>
<proteinExistence type="predicted"/>
<dbReference type="Proteomes" id="UP000299102">
    <property type="component" value="Unassembled WGS sequence"/>
</dbReference>
<accession>A0A4C1X6P1</accession>
<sequence length="126" mass="13763">MLATLIKGRRPRFFSVSQIIYLAGGRQFISEKANFASDGRARWLAHAVIQQIARPPRFMVAPVDGAPPAARARRPRPPAIVPLAAPPACPNGHFTPNALLMFPIPLSLLQDSIKELEKSILNSNGF</sequence>
<protein>
    <submittedName>
        <fullName evidence="1">Uncharacterized protein</fullName>
    </submittedName>
</protein>
<dbReference type="EMBL" id="BGZK01000722">
    <property type="protein sequence ID" value="GBP57905.1"/>
    <property type="molecule type" value="Genomic_DNA"/>
</dbReference>